<name>A0ABR2JHX3_9PEZI</name>
<evidence type="ECO:0000313" key="3">
    <source>
        <dbReference type="EMBL" id="KAK8876865.1"/>
    </source>
</evidence>
<dbReference type="PANTHER" id="PTHR10622:SF10">
    <property type="entry name" value="HET DOMAIN-CONTAINING PROTEIN"/>
    <property type="match status" value="1"/>
</dbReference>
<feature type="domain" description="DUF8212" evidence="2">
    <location>
        <begin position="194"/>
        <end position="270"/>
    </location>
</feature>
<dbReference type="InterPro" id="IPR010730">
    <property type="entry name" value="HET"/>
</dbReference>
<gene>
    <name evidence="3" type="ORF">PGQ11_001811</name>
</gene>
<accession>A0ABR2JHX3</accession>
<organism evidence="3 4">
    <name type="scientific">Apiospora arundinis</name>
    <dbReference type="NCBI Taxonomy" id="335852"/>
    <lineage>
        <taxon>Eukaryota</taxon>
        <taxon>Fungi</taxon>
        <taxon>Dikarya</taxon>
        <taxon>Ascomycota</taxon>
        <taxon>Pezizomycotina</taxon>
        <taxon>Sordariomycetes</taxon>
        <taxon>Xylariomycetidae</taxon>
        <taxon>Amphisphaeriales</taxon>
        <taxon>Apiosporaceae</taxon>
        <taxon>Apiospora</taxon>
    </lineage>
</organism>
<feature type="domain" description="Heterokaryon incompatibility" evidence="1">
    <location>
        <begin position="34"/>
        <end position="88"/>
    </location>
</feature>
<dbReference type="InterPro" id="IPR058525">
    <property type="entry name" value="DUF8212"/>
</dbReference>
<dbReference type="Pfam" id="PF26640">
    <property type="entry name" value="DUF8212"/>
    <property type="match status" value="1"/>
</dbReference>
<evidence type="ECO:0000313" key="4">
    <source>
        <dbReference type="Proteomes" id="UP001390339"/>
    </source>
</evidence>
<proteinExistence type="predicted"/>
<sequence>MGRRRGPQFGALPDEWKQKNIEHLHRMRGYEKISMCQNQALTEGIDWVWVDTCCIDKQSSAELSEAINSMYRWYKQSYICYAYLQDVSHLEEIEHSRWFTRGWTLQELLAPAEVVFYSQDWRCLGTKSSLGWRIEAVTGIELEYLNALFPHKANVSKKMSWAAERNTARVEDEAYSLLGLFDINMPLIYGEGKKAFKRFQEEILRRNPEDHTLFAWGEVIDVRFADLGKRVDEIPGFNEQMANGGTETRTHGLLASAPKDFINSRYIVNRQEPSLLPNRLGEDTSAEQKQPPSLAGEAVRIRFINVKDMIYPFRPNKHFPIVQQRPASLVWTHCVDSSADICQFSCLLTVPWGNVQTYATCPATRTRHLLRVTIPEHLFGSVLWKRKRLRSFDIFPARNWVHTNSVVVASLSYRGKSRYLTKYDFVLQGAHEVDYRTFKSVSEDDEDFSFRIHEIVPENTSSRGRTAGSITFYYRDCRLSIENVDWQSVMIEAVVERQTAIHVATEFQSRWKLENGVYA</sequence>
<evidence type="ECO:0000259" key="2">
    <source>
        <dbReference type="Pfam" id="PF26640"/>
    </source>
</evidence>
<dbReference type="Proteomes" id="UP001390339">
    <property type="component" value="Unassembled WGS sequence"/>
</dbReference>
<dbReference type="PANTHER" id="PTHR10622">
    <property type="entry name" value="HET DOMAIN-CONTAINING PROTEIN"/>
    <property type="match status" value="1"/>
</dbReference>
<protein>
    <submittedName>
        <fullName evidence="3">HET-domain-containing protein</fullName>
    </submittedName>
</protein>
<dbReference type="Pfam" id="PF06985">
    <property type="entry name" value="HET"/>
    <property type="match status" value="1"/>
</dbReference>
<comment type="caution">
    <text evidence="3">The sequence shown here is derived from an EMBL/GenBank/DDBJ whole genome shotgun (WGS) entry which is preliminary data.</text>
</comment>
<dbReference type="EMBL" id="JAPCWZ010000002">
    <property type="protein sequence ID" value="KAK8876865.1"/>
    <property type="molecule type" value="Genomic_DNA"/>
</dbReference>
<keyword evidence="4" id="KW-1185">Reference proteome</keyword>
<reference evidence="3 4" key="1">
    <citation type="journal article" date="2024" name="IMA Fungus">
        <title>Apiospora arundinis, a panoply of carbohydrate-active enzymes and secondary metabolites.</title>
        <authorList>
            <person name="Sorensen T."/>
            <person name="Petersen C."/>
            <person name="Muurmann A.T."/>
            <person name="Christiansen J.V."/>
            <person name="Brundto M.L."/>
            <person name="Overgaard C.K."/>
            <person name="Boysen A.T."/>
            <person name="Wollenberg R.D."/>
            <person name="Larsen T.O."/>
            <person name="Sorensen J.L."/>
            <person name="Nielsen K.L."/>
            <person name="Sondergaard T.E."/>
        </authorList>
    </citation>
    <scope>NUCLEOTIDE SEQUENCE [LARGE SCALE GENOMIC DNA]</scope>
    <source>
        <strain evidence="3 4">AAU 773</strain>
    </source>
</reference>
<evidence type="ECO:0000259" key="1">
    <source>
        <dbReference type="Pfam" id="PF06985"/>
    </source>
</evidence>